<dbReference type="PANTHER" id="PTHR30349">
    <property type="entry name" value="PHAGE INTEGRASE-RELATED"/>
    <property type="match status" value="1"/>
</dbReference>
<feature type="domain" description="Tyr recombinase" evidence="3">
    <location>
        <begin position="132"/>
        <end position="315"/>
    </location>
</feature>
<dbReference type="GO" id="GO:0006310">
    <property type="term" value="P:DNA recombination"/>
    <property type="evidence" value="ECO:0007669"/>
    <property type="project" value="UniProtKB-KW"/>
</dbReference>
<dbReference type="Proteomes" id="UP000711995">
    <property type="component" value="Unassembled WGS sequence"/>
</dbReference>
<dbReference type="InterPro" id="IPR013762">
    <property type="entry name" value="Integrase-like_cat_sf"/>
</dbReference>
<dbReference type="RefSeq" id="WP_167701186.1">
    <property type="nucleotide sequence ID" value="NZ_CP118178.1"/>
</dbReference>
<dbReference type="CDD" id="cd00397">
    <property type="entry name" value="DNA_BRE_C"/>
    <property type="match status" value="1"/>
</dbReference>
<dbReference type="SUPFAM" id="SSF56349">
    <property type="entry name" value="DNA breaking-rejoining enzymes"/>
    <property type="match status" value="1"/>
</dbReference>
<comment type="caution">
    <text evidence="4">The sequence shown here is derived from an EMBL/GenBank/DDBJ whole genome shotgun (WGS) entry which is preliminary data.</text>
</comment>
<accession>A0A968KSB7</accession>
<dbReference type="GO" id="GO:0007059">
    <property type="term" value="P:chromosome segregation"/>
    <property type="evidence" value="ECO:0007669"/>
    <property type="project" value="UniProtKB-KW"/>
</dbReference>
<evidence type="ECO:0000313" key="4">
    <source>
        <dbReference type="EMBL" id="NIZ41564.1"/>
    </source>
</evidence>
<evidence type="ECO:0000313" key="5">
    <source>
        <dbReference type="Proteomes" id="UP000711995"/>
    </source>
</evidence>
<dbReference type="InterPro" id="IPR050090">
    <property type="entry name" value="Tyrosine_recombinase_XerCD"/>
</dbReference>
<dbReference type="PROSITE" id="PS51898">
    <property type="entry name" value="TYR_RECOMBINASE"/>
    <property type="match status" value="1"/>
</dbReference>
<evidence type="ECO:0000256" key="2">
    <source>
        <dbReference type="ARBA" id="ARBA00023172"/>
    </source>
</evidence>
<reference evidence="4 5" key="1">
    <citation type="submission" date="2020-03" db="EMBL/GenBank/DDBJ databases">
        <title>Spirochaetal bacteria isolated from arthropods constitute a novel genus Entomospira genus novum within the order Spirochaetales.</title>
        <authorList>
            <person name="Grana-Miraglia L."/>
            <person name="Sikutova S."/>
            <person name="Fingerle V."/>
            <person name="Sing A."/>
            <person name="Castillo-Ramirez S."/>
            <person name="Margos G."/>
            <person name="Rudolf I."/>
        </authorList>
    </citation>
    <scope>NUCLEOTIDE SEQUENCE [LARGE SCALE GENOMIC DNA]</scope>
    <source>
        <strain evidence="4 5">BR193</strain>
    </source>
</reference>
<keyword evidence="1" id="KW-0159">Chromosome partition</keyword>
<gene>
    <name evidence="4" type="ORF">HCT14_08580</name>
</gene>
<keyword evidence="5" id="KW-1185">Reference proteome</keyword>
<dbReference type="EMBL" id="JAATLJ010000005">
    <property type="protein sequence ID" value="NIZ41564.1"/>
    <property type="molecule type" value="Genomic_DNA"/>
</dbReference>
<keyword evidence="2" id="KW-0233">DNA recombination</keyword>
<dbReference type="GO" id="GO:0003677">
    <property type="term" value="F:DNA binding"/>
    <property type="evidence" value="ECO:0007669"/>
    <property type="project" value="InterPro"/>
</dbReference>
<organism evidence="4 5">
    <name type="scientific">Entomospira entomophila</name>
    <dbReference type="NCBI Taxonomy" id="2719988"/>
    <lineage>
        <taxon>Bacteria</taxon>
        <taxon>Pseudomonadati</taxon>
        <taxon>Spirochaetota</taxon>
        <taxon>Spirochaetia</taxon>
        <taxon>Spirochaetales</taxon>
        <taxon>Spirochaetaceae</taxon>
        <taxon>Entomospira</taxon>
    </lineage>
</organism>
<evidence type="ECO:0000256" key="1">
    <source>
        <dbReference type="ARBA" id="ARBA00022829"/>
    </source>
</evidence>
<sequence>MNPIINSIQLDSLKMIHQLQDITIFDRMARLSTATCKSYRQSVILFFRQYGTAPFGDLRDYIKDFIINGYTLERTSGRPTRSVQSLGSQRVRKFALKAYFSQLLEAIPEAKRSLIDHIDSIQLASEVSKTMTQEKLLTQQEIALLLSSIKLTPKQETILTLLYQTGLRASEAVNIKLSDIIDEGNPEYCRIRILGKGKKLRYPLVKKSLIYQIQQLYLGSYYLFETSNNPPRAMSYHALYKMIKAIEKKVSKAGIVLHPHKLRHSFAAHSLEILKDDASALSKISKYLGHSSTAITMDYYLHGSLLSEDLMKIHTLPLTN</sequence>
<proteinExistence type="predicted"/>
<protein>
    <submittedName>
        <fullName evidence="4">Site-specific integrase</fullName>
    </submittedName>
</protein>
<name>A0A968KSB7_9SPIO</name>
<evidence type="ECO:0000259" key="3">
    <source>
        <dbReference type="PROSITE" id="PS51898"/>
    </source>
</evidence>
<dbReference type="Pfam" id="PF00589">
    <property type="entry name" value="Phage_integrase"/>
    <property type="match status" value="1"/>
</dbReference>
<dbReference type="InterPro" id="IPR011010">
    <property type="entry name" value="DNA_brk_join_enz"/>
</dbReference>
<dbReference type="AlphaFoldDB" id="A0A968KSB7"/>
<dbReference type="PANTHER" id="PTHR30349:SF81">
    <property type="entry name" value="TYROSINE RECOMBINASE XERC"/>
    <property type="match status" value="1"/>
</dbReference>
<dbReference type="InterPro" id="IPR002104">
    <property type="entry name" value="Integrase_catalytic"/>
</dbReference>
<dbReference type="Gene3D" id="1.10.443.10">
    <property type="entry name" value="Intergrase catalytic core"/>
    <property type="match status" value="1"/>
</dbReference>
<dbReference type="GO" id="GO:0015074">
    <property type="term" value="P:DNA integration"/>
    <property type="evidence" value="ECO:0007669"/>
    <property type="project" value="InterPro"/>
</dbReference>